<evidence type="ECO:0000256" key="1">
    <source>
        <dbReference type="ARBA" id="ARBA00022679"/>
    </source>
</evidence>
<dbReference type="Proteomes" id="UP000799291">
    <property type="component" value="Unassembled WGS sequence"/>
</dbReference>
<dbReference type="AlphaFoldDB" id="A0A6G1IST5"/>
<protein>
    <submittedName>
        <fullName evidence="4">UBC-like protein</fullName>
    </submittedName>
</protein>
<evidence type="ECO:0000256" key="2">
    <source>
        <dbReference type="ARBA" id="ARBA00022786"/>
    </source>
</evidence>
<evidence type="ECO:0000313" key="5">
    <source>
        <dbReference type="Proteomes" id="UP000799291"/>
    </source>
</evidence>
<dbReference type="GO" id="GO:0061631">
    <property type="term" value="F:ubiquitin conjugating enzyme activity"/>
    <property type="evidence" value="ECO:0007669"/>
    <property type="project" value="TreeGrafter"/>
</dbReference>
<reference evidence="4" key="1">
    <citation type="journal article" date="2020" name="Stud. Mycol.">
        <title>101 Dothideomycetes genomes: a test case for predicting lifestyles and emergence of pathogens.</title>
        <authorList>
            <person name="Haridas S."/>
            <person name="Albert R."/>
            <person name="Binder M."/>
            <person name="Bloem J."/>
            <person name="Labutti K."/>
            <person name="Salamov A."/>
            <person name="Andreopoulos B."/>
            <person name="Baker S."/>
            <person name="Barry K."/>
            <person name="Bills G."/>
            <person name="Bluhm B."/>
            <person name="Cannon C."/>
            <person name="Castanera R."/>
            <person name="Culley D."/>
            <person name="Daum C."/>
            <person name="Ezra D."/>
            <person name="Gonzalez J."/>
            <person name="Henrissat B."/>
            <person name="Kuo A."/>
            <person name="Liang C."/>
            <person name="Lipzen A."/>
            <person name="Lutzoni F."/>
            <person name="Magnuson J."/>
            <person name="Mondo S."/>
            <person name="Nolan M."/>
            <person name="Ohm R."/>
            <person name="Pangilinan J."/>
            <person name="Park H.-J."/>
            <person name="Ramirez L."/>
            <person name="Alfaro M."/>
            <person name="Sun H."/>
            <person name="Tritt A."/>
            <person name="Yoshinaga Y."/>
            <person name="Zwiers L.-H."/>
            <person name="Turgeon B."/>
            <person name="Goodwin S."/>
            <person name="Spatafora J."/>
            <person name="Crous P."/>
            <person name="Grigoriev I."/>
        </authorList>
    </citation>
    <scope>NUCLEOTIDE SEQUENCE</scope>
    <source>
        <strain evidence="4">CBS 122367</strain>
    </source>
</reference>
<dbReference type="PANTHER" id="PTHR46116:SF15">
    <property type="entry name" value="(E3-INDEPENDENT) E2 UBIQUITIN-CONJUGATING ENZYME"/>
    <property type="match status" value="1"/>
</dbReference>
<dbReference type="Gene3D" id="3.10.110.10">
    <property type="entry name" value="Ubiquitin Conjugating Enzyme"/>
    <property type="match status" value="1"/>
</dbReference>
<keyword evidence="1" id="KW-0808">Transferase</keyword>
<evidence type="ECO:0000313" key="4">
    <source>
        <dbReference type="EMBL" id="KAF2681306.1"/>
    </source>
</evidence>
<keyword evidence="2" id="KW-0833">Ubl conjugation pathway</keyword>
<feature type="domain" description="UBC core" evidence="3">
    <location>
        <begin position="83"/>
        <end position="193"/>
    </location>
</feature>
<dbReference type="PROSITE" id="PS50127">
    <property type="entry name" value="UBC_2"/>
    <property type="match status" value="1"/>
</dbReference>
<dbReference type="PANTHER" id="PTHR46116">
    <property type="entry name" value="(E3-INDEPENDENT) E2 UBIQUITIN-CONJUGATING ENZYME"/>
    <property type="match status" value="1"/>
</dbReference>
<keyword evidence="5" id="KW-1185">Reference proteome</keyword>
<dbReference type="InterPro" id="IPR000608">
    <property type="entry name" value="UBC"/>
</dbReference>
<dbReference type="SUPFAM" id="SSF54495">
    <property type="entry name" value="UBC-like"/>
    <property type="match status" value="1"/>
</dbReference>
<organism evidence="4 5">
    <name type="scientific">Lentithecium fluviatile CBS 122367</name>
    <dbReference type="NCBI Taxonomy" id="1168545"/>
    <lineage>
        <taxon>Eukaryota</taxon>
        <taxon>Fungi</taxon>
        <taxon>Dikarya</taxon>
        <taxon>Ascomycota</taxon>
        <taxon>Pezizomycotina</taxon>
        <taxon>Dothideomycetes</taxon>
        <taxon>Pleosporomycetidae</taxon>
        <taxon>Pleosporales</taxon>
        <taxon>Massarineae</taxon>
        <taxon>Lentitheciaceae</taxon>
        <taxon>Lentithecium</taxon>
    </lineage>
</organism>
<sequence length="193" mass="22101">MYTQSNMMLKSAMNNKGEFDNSRGRDMLWLCRKVSDISAYLFRKDLDKPISTDCGIIDVPDNEILPTYYYSKDAESLRHSPPGRIKRLITEITSLKTGLSKGIFVKHASSRLDIMKIVIVGPEDTPYENGLHEFDLFCPRNYPNEPPKVWFRGNMVCRTQMFNPNLHPDGKVCLSLLGTWDDPPWQPGQSTIL</sequence>
<dbReference type="Pfam" id="PF00179">
    <property type="entry name" value="UQ_con"/>
    <property type="match status" value="1"/>
</dbReference>
<gene>
    <name evidence="4" type="ORF">K458DRAFT_406651</name>
</gene>
<proteinExistence type="predicted"/>
<dbReference type="SMART" id="SM00212">
    <property type="entry name" value="UBCc"/>
    <property type="match status" value="1"/>
</dbReference>
<dbReference type="OrthoDB" id="47801at2759"/>
<evidence type="ECO:0000259" key="3">
    <source>
        <dbReference type="PROSITE" id="PS50127"/>
    </source>
</evidence>
<dbReference type="InterPro" id="IPR016135">
    <property type="entry name" value="UBQ-conjugating_enzyme/RWD"/>
</dbReference>
<accession>A0A6G1IST5</accession>
<name>A0A6G1IST5_9PLEO</name>
<dbReference type="EMBL" id="MU005592">
    <property type="protein sequence ID" value="KAF2681306.1"/>
    <property type="molecule type" value="Genomic_DNA"/>
</dbReference>